<reference evidence="11" key="1">
    <citation type="submission" date="2018-05" db="EMBL/GenBank/DDBJ databases">
        <authorList>
            <person name="Datahose"/>
        </authorList>
    </citation>
    <scope>NUCLEOTIDE SEQUENCE</scope>
</reference>
<dbReference type="InterPro" id="IPR013106">
    <property type="entry name" value="Ig_V-set"/>
</dbReference>
<protein>
    <recommendedName>
        <fullName evidence="10">Ig-like domain-containing protein</fullName>
    </recommendedName>
</protein>
<evidence type="ECO:0000256" key="7">
    <source>
        <dbReference type="ARBA" id="ARBA00023180"/>
    </source>
</evidence>
<feature type="signal peptide" evidence="9">
    <location>
        <begin position="1"/>
        <end position="16"/>
    </location>
</feature>
<dbReference type="Ensembl" id="ENSACLT00000004760.1">
    <property type="protein sequence ID" value="ENSACLP00000004665.1"/>
    <property type="gene ID" value="ENSACLG00000003104.2"/>
</dbReference>
<proteinExistence type="predicted"/>
<evidence type="ECO:0000256" key="2">
    <source>
        <dbReference type="ARBA" id="ARBA00022475"/>
    </source>
</evidence>
<evidence type="ECO:0000256" key="9">
    <source>
        <dbReference type="SAM" id="SignalP"/>
    </source>
</evidence>
<dbReference type="PROSITE" id="PS50835">
    <property type="entry name" value="IG_LIKE"/>
    <property type="match status" value="2"/>
</dbReference>
<keyword evidence="4" id="KW-0391">Immunity</keyword>
<feature type="transmembrane region" description="Helical" evidence="8">
    <location>
        <begin position="248"/>
        <end position="268"/>
    </location>
</feature>
<sequence>MLIIFCTLLSFKVCHDLFFGTKTIGVGENATLTCARPTSDYEATLYWIRIVSGSWPEFLGGTFAFDYAGVNKTPHITTKQEPGTFILEIIEVNQSDTGLYYCIKVRQLAMTFLKGTFLRIKGELNYFGVFPSDHVHPGNPVTLQCSVFSNSENKTCPRNHSVFWFNVRSDKSHPNAIYPNENSDKCEKIQEASSTQKCVYSFSKNVSSSDARSYYCAVATCGQIIFGNGIRLDVKELTTWNLQKATTAIFLLCAVLVTSLVVIAYLIYTIKKKTCNCCKGNTTFPFRQSDLKTVEDSVVYSSTTFTWRKTDKVEQMSSRKAEETVYTGVRDL</sequence>
<evidence type="ECO:0000256" key="8">
    <source>
        <dbReference type="SAM" id="Phobius"/>
    </source>
</evidence>
<evidence type="ECO:0000256" key="3">
    <source>
        <dbReference type="ARBA" id="ARBA00022729"/>
    </source>
</evidence>
<dbReference type="GO" id="GO:0002376">
    <property type="term" value="P:immune system process"/>
    <property type="evidence" value="ECO:0007669"/>
    <property type="project" value="UniProtKB-KW"/>
</dbReference>
<dbReference type="AlphaFoldDB" id="A0A3P8NIN0"/>
<name>A0A3P8NIN0_ASTCA</name>
<evidence type="ECO:0000256" key="6">
    <source>
        <dbReference type="ARBA" id="ARBA00023157"/>
    </source>
</evidence>
<keyword evidence="7" id="KW-0325">Glycoprotein</keyword>
<evidence type="ECO:0000313" key="12">
    <source>
        <dbReference type="Proteomes" id="UP000265100"/>
    </source>
</evidence>
<evidence type="ECO:0000256" key="1">
    <source>
        <dbReference type="ARBA" id="ARBA00004236"/>
    </source>
</evidence>
<reference evidence="11" key="2">
    <citation type="submission" date="2025-08" db="UniProtKB">
        <authorList>
            <consortium name="Ensembl"/>
        </authorList>
    </citation>
    <scope>IDENTIFICATION</scope>
</reference>
<dbReference type="GO" id="GO:0005886">
    <property type="term" value="C:plasma membrane"/>
    <property type="evidence" value="ECO:0007669"/>
    <property type="project" value="UniProtKB-SubCell"/>
</dbReference>
<dbReference type="Gene3D" id="2.60.40.10">
    <property type="entry name" value="Immunoglobulins"/>
    <property type="match status" value="2"/>
</dbReference>
<dbReference type="SMART" id="SM00409">
    <property type="entry name" value="IG"/>
    <property type="match status" value="2"/>
</dbReference>
<keyword evidence="12" id="KW-1185">Reference proteome</keyword>
<feature type="domain" description="Ig-like" evidence="10">
    <location>
        <begin position="27"/>
        <end position="102"/>
    </location>
</feature>
<reference evidence="11" key="3">
    <citation type="submission" date="2025-09" db="UniProtKB">
        <authorList>
            <consortium name="Ensembl"/>
        </authorList>
    </citation>
    <scope>IDENTIFICATION</scope>
</reference>
<keyword evidence="8" id="KW-0812">Transmembrane</keyword>
<dbReference type="InterPro" id="IPR007110">
    <property type="entry name" value="Ig-like_dom"/>
</dbReference>
<evidence type="ECO:0000256" key="5">
    <source>
        <dbReference type="ARBA" id="ARBA00023136"/>
    </source>
</evidence>
<dbReference type="InterPro" id="IPR052051">
    <property type="entry name" value="TCR_complex_component"/>
</dbReference>
<keyword evidence="5 8" id="KW-0472">Membrane</keyword>
<organism evidence="11 12">
    <name type="scientific">Astatotilapia calliptera</name>
    <name type="common">Eastern happy</name>
    <name type="synonym">Chromis callipterus</name>
    <dbReference type="NCBI Taxonomy" id="8154"/>
    <lineage>
        <taxon>Eukaryota</taxon>
        <taxon>Metazoa</taxon>
        <taxon>Chordata</taxon>
        <taxon>Craniata</taxon>
        <taxon>Vertebrata</taxon>
        <taxon>Euteleostomi</taxon>
        <taxon>Actinopterygii</taxon>
        <taxon>Neopterygii</taxon>
        <taxon>Teleostei</taxon>
        <taxon>Neoteleostei</taxon>
        <taxon>Acanthomorphata</taxon>
        <taxon>Ovalentaria</taxon>
        <taxon>Cichlomorphae</taxon>
        <taxon>Cichliformes</taxon>
        <taxon>Cichlidae</taxon>
        <taxon>African cichlids</taxon>
        <taxon>Pseudocrenilabrinae</taxon>
        <taxon>Haplochromini</taxon>
        <taxon>Astatotilapia</taxon>
    </lineage>
</organism>
<feature type="chain" id="PRO_5018106060" description="Ig-like domain-containing protein" evidence="9">
    <location>
        <begin position="17"/>
        <end position="332"/>
    </location>
</feature>
<evidence type="ECO:0000259" key="10">
    <source>
        <dbReference type="PROSITE" id="PS50835"/>
    </source>
</evidence>
<dbReference type="InterPro" id="IPR013783">
    <property type="entry name" value="Ig-like_fold"/>
</dbReference>
<evidence type="ECO:0000256" key="4">
    <source>
        <dbReference type="ARBA" id="ARBA00022859"/>
    </source>
</evidence>
<keyword evidence="2" id="KW-1003">Cell membrane</keyword>
<feature type="domain" description="Ig-like" evidence="10">
    <location>
        <begin position="138"/>
        <end position="238"/>
    </location>
</feature>
<dbReference type="SUPFAM" id="SSF48726">
    <property type="entry name" value="Immunoglobulin"/>
    <property type="match status" value="2"/>
</dbReference>
<accession>A0A3P8NIN0</accession>
<keyword evidence="8" id="KW-1133">Transmembrane helix</keyword>
<keyword evidence="6" id="KW-1015">Disulfide bond</keyword>
<dbReference type="InterPro" id="IPR036179">
    <property type="entry name" value="Ig-like_dom_sf"/>
</dbReference>
<keyword evidence="3 9" id="KW-0732">Signal</keyword>
<comment type="subcellular location">
    <subcellularLocation>
        <location evidence="1">Cell membrane</location>
    </subcellularLocation>
</comment>
<dbReference type="Proteomes" id="UP000265100">
    <property type="component" value="Chromosome 2"/>
</dbReference>
<dbReference type="PANTHER" id="PTHR19433:SF111">
    <property type="entry name" value="T CELL RECEPTOR ALPHA VARIABLE 4"/>
    <property type="match status" value="1"/>
</dbReference>
<dbReference type="GO" id="GO:0009617">
    <property type="term" value="P:response to bacterium"/>
    <property type="evidence" value="ECO:0007669"/>
    <property type="project" value="TreeGrafter"/>
</dbReference>
<dbReference type="InterPro" id="IPR003599">
    <property type="entry name" value="Ig_sub"/>
</dbReference>
<evidence type="ECO:0000313" key="11">
    <source>
        <dbReference type="Ensembl" id="ENSACLP00000004665.1"/>
    </source>
</evidence>
<dbReference type="GeneTree" id="ENSGT01030000234530"/>
<dbReference type="PANTHER" id="PTHR19433">
    <property type="entry name" value="T-CELL RECEPTOR ALPHA CHAIN V REGION-RELATED"/>
    <property type="match status" value="1"/>
</dbReference>
<dbReference type="Pfam" id="PF07686">
    <property type="entry name" value="V-set"/>
    <property type="match status" value="2"/>
</dbReference>